<evidence type="ECO:0000256" key="1">
    <source>
        <dbReference type="ARBA" id="ARBA00004496"/>
    </source>
</evidence>
<dbReference type="NCBIfam" id="TIGR03544">
    <property type="entry name" value="DivI1A_domain"/>
    <property type="match status" value="1"/>
</dbReference>
<evidence type="ECO:0000256" key="5">
    <source>
        <dbReference type="ARBA" id="ARBA00023054"/>
    </source>
</evidence>
<dbReference type="GO" id="GO:0051301">
    <property type="term" value="P:cell division"/>
    <property type="evidence" value="ECO:0007669"/>
    <property type="project" value="UniProtKB-KW"/>
</dbReference>
<keyword evidence="3" id="KW-0963">Cytoplasm</keyword>
<evidence type="ECO:0000256" key="2">
    <source>
        <dbReference type="ARBA" id="ARBA00018787"/>
    </source>
</evidence>
<protein>
    <recommendedName>
        <fullName evidence="2">Cell wall synthesis protein Wag31</fullName>
    </recommendedName>
    <alternativeName>
        <fullName evidence="7">Antigen 84</fullName>
    </alternativeName>
</protein>
<evidence type="ECO:0000256" key="8">
    <source>
        <dbReference type="SAM" id="Coils"/>
    </source>
</evidence>
<sequence length="94" mass="11404">MIYLSGERLHPHHIRTADFDRRWRGLDPHQVYDYLNRAADEIDRLHRELTTANTEAERIRQALRQWQSRHADFRQARHADCRPATHDHQTGERR</sequence>
<evidence type="ECO:0000256" key="7">
    <source>
        <dbReference type="ARBA" id="ARBA00031737"/>
    </source>
</evidence>
<dbReference type="EMBL" id="SAIY01000013">
    <property type="protein sequence ID" value="NGM16119.1"/>
    <property type="molecule type" value="Genomic_DNA"/>
</dbReference>
<evidence type="ECO:0000313" key="11">
    <source>
        <dbReference type="Proteomes" id="UP000478148"/>
    </source>
</evidence>
<keyword evidence="5 8" id="KW-0175">Coiled coil</keyword>
<dbReference type="RefSeq" id="WP_164449975.1">
    <property type="nucleotide sequence ID" value="NZ_SAIY01000013.1"/>
</dbReference>
<name>A0A6M1LD49_9ACTN</name>
<keyword evidence="6" id="KW-0131">Cell cycle</keyword>
<evidence type="ECO:0000256" key="6">
    <source>
        <dbReference type="ARBA" id="ARBA00023306"/>
    </source>
</evidence>
<feature type="region of interest" description="Disordered" evidence="9">
    <location>
        <begin position="70"/>
        <end position="94"/>
    </location>
</feature>
<evidence type="ECO:0000256" key="9">
    <source>
        <dbReference type="SAM" id="MobiDB-lite"/>
    </source>
</evidence>
<organism evidence="10 11">
    <name type="scientific">Verrucosispora sioxanthis</name>
    <dbReference type="NCBI Taxonomy" id="2499994"/>
    <lineage>
        <taxon>Bacteria</taxon>
        <taxon>Bacillati</taxon>
        <taxon>Actinomycetota</taxon>
        <taxon>Actinomycetes</taxon>
        <taxon>Micromonosporales</taxon>
        <taxon>Micromonosporaceae</taxon>
        <taxon>Micromonospora</taxon>
    </lineage>
</organism>
<reference evidence="10 11" key="1">
    <citation type="submission" date="2020-02" db="EMBL/GenBank/DDBJ databases">
        <title>Draft Genome Sequence of Verrucosispora sp. Strain CWR15, Isolated from Gulf of Mexico Sponge.</title>
        <authorList>
            <person name="Kennedy S.J."/>
            <person name="Cella E."/>
            <person name="Azarian T."/>
            <person name="Baker B.J."/>
            <person name="Shaw L.N."/>
        </authorList>
    </citation>
    <scope>NUCLEOTIDE SEQUENCE [LARGE SCALE GENOMIC DNA]</scope>
    <source>
        <strain evidence="10 11">CWR15</strain>
    </source>
</reference>
<dbReference type="InterPro" id="IPR007793">
    <property type="entry name" value="DivIVA_fam"/>
</dbReference>
<feature type="coiled-coil region" evidence="8">
    <location>
        <begin position="35"/>
        <end position="69"/>
    </location>
</feature>
<evidence type="ECO:0000313" key="10">
    <source>
        <dbReference type="EMBL" id="NGM16119.1"/>
    </source>
</evidence>
<dbReference type="Gene3D" id="6.10.250.660">
    <property type="match status" value="1"/>
</dbReference>
<evidence type="ECO:0000256" key="3">
    <source>
        <dbReference type="ARBA" id="ARBA00022490"/>
    </source>
</evidence>
<dbReference type="Pfam" id="PF05103">
    <property type="entry name" value="DivIVA"/>
    <property type="match status" value="1"/>
</dbReference>
<keyword evidence="4" id="KW-0132">Cell division</keyword>
<gene>
    <name evidence="10" type="ORF">ENC19_27555</name>
</gene>
<dbReference type="InterPro" id="IPR019933">
    <property type="entry name" value="DivIVA_domain"/>
</dbReference>
<keyword evidence="11" id="KW-1185">Reference proteome</keyword>
<dbReference type="Proteomes" id="UP000478148">
    <property type="component" value="Unassembled WGS sequence"/>
</dbReference>
<dbReference type="GO" id="GO:0005737">
    <property type="term" value="C:cytoplasm"/>
    <property type="evidence" value="ECO:0007669"/>
    <property type="project" value="UniProtKB-SubCell"/>
</dbReference>
<accession>A0A6M1LD49</accession>
<evidence type="ECO:0000256" key="4">
    <source>
        <dbReference type="ARBA" id="ARBA00022618"/>
    </source>
</evidence>
<comment type="subcellular location">
    <subcellularLocation>
        <location evidence="1">Cytoplasm</location>
    </subcellularLocation>
</comment>
<comment type="caution">
    <text evidence="10">The sequence shown here is derived from an EMBL/GenBank/DDBJ whole genome shotgun (WGS) entry which is preliminary data.</text>
</comment>
<proteinExistence type="predicted"/>
<dbReference type="AlphaFoldDB" id="A0A6M1LD49"/>